<organism evidence="1 2">
    <name type="scientific">Peptoniphilus equinus</name>
    <dbReference type="NCBI Taxonomy" id="3016343"/>
    <lineage>
        <taxon>Bacteria</taxon>
        <taxon>Bacillati</taxon>
        <taxon>Bacillota</taxon>
        <taxon>Tissierellia</taxon>
        <taxon>Tissierellales</taxon>
        <taxon>Peptoniphilaceae</taxon>
        <taxon>Peptoniphilus</taxon>
    </lineage>
</organism>
<evidence type="ECO:0000313" key="1">
    <source>
        <dbReference type="EMBL" id="WBW50477.1"/>
    </source>
</evidence>
<protein>
    <submittedName>
        <fullName evidence="1">Uncharacterized protein</fullName>
    </submittedName>
</protein>
<keyword evidence="2" id="KW-1185">Reference proteome</keyword>
<gene>
    <name evidence="1" type="ORF">O6R05_02730</name>
</gene>
<name>A0ABY7QUM5_9FIRM</name>
<proteinExistence type="predicted"/>
<evidence type="ECO:0000313" key="2">
    <source>
        <dbReference type="Proteomes" id="UP001210339"/>
    </source>
</evidence>
<dbReference type="Proteomes" id="UP001210339">
    <property type="component" value="Chromosome"/>
</dbReference>
<reference evidence="1 2" key="1">
    <citation type="submission" date="2023-01" db="EMBL/GenBank/DDBJ databases">
        <authorList>
            <person name="Lee S.H."/>
            <person name="Jung H.S."/>
            <person name="Yun J.U."/>
        </authorList>
    </citation>
    <scope>NUCLEOTIDE SEQUENCE [LARGE SCALE GENOMIC DNA]</scope>
    <source>
        <strain evidence="1 2">CBA3646</strain>
    </source>
</reference>
<sequence>MYNVYGEMAIDIELEDGAKRVTYLSETIVFYRLMDACKELFEEVSKIAKLGTWTRIYFKNFLHE</sequence>
<dbReference type="EMBL" id="CP115667">
    <property type="protein sequence ID" value="WBW50477.1"/>
    <property type="molecule type" value="Genomic_DNA"/>
</dbReference>
<dbReference type="RefSeq" id="WP_271192009.1">
    <property type="nucleotide sequence ID" value="NZ_CP115667.1"/>
</dbReference>
<accession>A0ABY7QUM5</accession>